<name>A0A2Z6P148_TRISU</name>
<evidence type="ECO:0000313" key="8">
    <source>
        <dbReference type="EMBL" id="GAU50128.1"/>
    </source>
</evidence>
<keyword evidence="5" id="KW-0325">Glycoprotein</keyword>
<dbReference type="InterPro" id="IPR011042">
    <property type="entry name" value="6-blade_b-propeller_TolB-like"/>
</dbReference>
<keyword evidence="6" id="KW-1133">Transmembrane helix</keyword>
<dbReference type="AlphaFoldDB" id="A0A2Z6P148"/>
<dbReference type="SUPFAM" id="SSF63829">
    <property type="entry name" value="Calcium-dependent phosphotriesterase"/>
    <property type="match status" value="1"/>
</dbReference>
<evidence type="ECO:0000313" key="9">
    <source>
        <dbReference type="Proteomes" id="UP000242715"/>
    </source>
</evidence>
<comment type="subcellular location">
    <subcellularLocation>
        <location evidence="1">Vacuole</location>
    </subcellularLocation>
</comment>
<protein>
    <recommendedName>
        <fullName evidence="7">Strictosidine synthase conserved region domain-containing protein</fullName>
    </recommendedName>
</protein>
<evidence type="ECO:0000256" key="2">
    <source>
        <dbReference type="ARBA" id="ARBA00009191"/>
    </source>
</evidence>
<feature type="domain" description="Strictosidine synthase conserved region" evidence="7">
    <location>
        <begin position="163"/>
        <end position="237"/>
    </location>
</feature>
<dbReference type="GO" id="GO:0016787">
    <property type="term" value="F:hydrolase activity"/>
    <property type="evidence" value="ECO:0007669"/>
    <property type="project" value="TreeGrafter"/>
</dbReference>
<dbReference type="GO" id="GO:0005773">
    <property type="term" value="C:vacuole"/>
    <property type="evidence" value="ECO:0007669"/>
    <property type="project" value="UniProtKB-SubCell"/>
</dbReference>
<evidence type="ECO:0000256" key="6">
    <source>
        <dbReference type="SAM" id="Phobius"/>
    </source>
</evidence>
<dbReference type="Pfam" id="PF03088">
    <property type="entry name" value="Str_synth"/>
    <property type="match status" value="1"/>
</dbReference>
<keyword evidence="3" id="KW-0597">Phosphoprotein</keyword>
<keyword evidence="4" id="KW-0926">Vacuole</keyword>
<comment type="similarity">
    <text evidence="2">Belongs to the strictosidine synthase family.</text>
</comment>
<dbReference type="PANTHER" id="PTHR10426:SF88">
    <property type="entry name" value="ADIPOCYTE PLASMA MEMBRANE-ASSOCIATED PROTEIN HEMOMUCIN-RELATED"/>
    <property type="match status" value="1"/>
</dbReference>
<evidence type="ECO:0000259" key="7">
    <source>
        <dbReference type="Pfam" id="PF03088"/>
    </source>
</evidence>
<evidence type="ECO:0000256" key="4">
    <source>
        <dbReference type="ARBA" id="ARBA00022554"/>
    </source>
</evidence>
<evidence type="ECO:0000256" key="5">
    <source>
        <dbReference type="ARBA" id="ARBA00023180"/>
    </source>
</evidence>
<dbReference type="Gene3D" id="2.120.10.30">
    <property type="entry name" value="TolB, C-terminal domain"/>
    <property type="match status" value="1"/>
</dbReference>
<dbReference type="EMBL" id="DF974693">
    <property type="protein sequence ID" value="GAU50128.1"/>
    <property type="molecule type" value="Genomic_DNA"/>
</dbReference>
<dbReference type="Proteomes" id="UP000242715">
    <property type="component" value="Unassembled WGS sequence"/>
</dbReference>
<keyword evidence="6" id="KW-0812">Transmembrane</keyword>
<reference evidence="9" key="1">
    <citation type="journal article" date="2017" name="Front. Plant Sci.">
        <title>Climate Clever Clovers: New Paradigm to Reduce the Environmental Footprint of Ruminants by Breeding Low Methanogenic Forages Utilizing Haplotype Variation.</title>
        <authorList>
            <person name="Kaur P."/>
            <person name="Appels R."/>
            <person name="Bayer P.E."/>
            <person name="Keeble-Gagnere G."/>
            <person name="Wang J."/>
            <person name="Hirakawa H."/>
            <person name="Shirasawa K."/>
            <person name="Vercoe P."/>
            <person name="Stefanova K."/>
            <person name="Durmic Z."/>
            <person name="Nichols P."/>
            <person name="Revell C."/>
            <person name="Isobe S.N."/>
            <person name="Edwards D."/>
            <person name="Erskine W."/>
        </authorList>
    </citation>
    <scope>NUCLEOTIDE SEQUENCE [LARGE SCALE GENOMIC DNA]</scope>
    <source>
        <strain evidence="9">cv. Daliak</strain>
    </source>
</reference>
<organism evidence="8 9">
    <name type="scientific">Trifolium subterraneum</name>
    <name type="common">Subterranean clover</name>
    <dbReference type="NCBI Taxonomy" id="3900"/>
    <lineage>
        <taxon>Eukaryota</taxon>
        <taxon>Viridiplantae</taxon>
        <taxon>Streptophyta</taxon>
        <taxon>Embryophyta</taxon>
        <taxon>Tracheophyta</taxon>
        <taxon>Spermatophyta</taxon>
        <taxon>Magnoliopsida</taxon>
        <taxon>eudicotyledons</taxon>
        <taxon>Gunneridae</taxon>
        <taxon>Pentapetalae</taxon>
        <taxon>rosids</taxon>
        <taxon>fabids</taxon>
        <taxon>Fabales</taxon>
        <taxon>Fabaceae</taxon>
        <taxon>Papilionoideae</taxon>
        <taxon>50 kb inversion clade</taxon>
        <taxon>NPAAA clade</taxon>
        <taxon>Hologalegina</taxon>
        <taxon>IRL clade</taxon>
        <taxon>Trifolieae</taxon>
        <taxon>Trifolium</taxon>
    </lineage>
</organism>
<accession>A0A2Z6P148</accession>
<dbReference type="Pfam" id="PF20067">
    <property type="entry name" value="SSL_N"/>
    <property type="match status" value="1"/>
</dbReference>
<evidence type="ECO:0000256" key="3">
    <source>
        <dbReference type="ARBA" id="ARBA00022553"/>
    </source>
</evidence>
<keyword evidence="6" id="KW-0472">Membrane</keyword>
<keyword evidence="9" id="KW-1185">Reference proteome</keyword>
<proteinExistence type="inferred from homology"/>
<gene>
    <name evidence="8" type="ORF">TSUD_192490</name>
</gene>
<feature type="transmembrane region" description="Helical" evidence="6">
    <location>
        <begin position="12"/>
        <end position="35"/>
    </location>
</feature>
<dbReference type="OrthoDB" id="5307922at2759"/>
<dbReference type="PANTHER" id="PTHR10426">
    <property type="entry name" value="STRICTOSIDINE SYNTHASE-RELATED"/>
    <property type="match status" value="1"/>
</dbReference>
<dbReference type="InterPro" id="IPR018119">
    <property type="entry name" value="Strictosidine_synth_cons-reg"/>
</dbReference>
<dbReference type="GO" id="GO:0012505">
    <property type="term" value="C:endomembrane system"/>
    <property type="evidence" value="ECO:0007669"/>
    <property type="project" value="TreeGrafter"/>
</dbReference>
<evidence type="ECO:0000256" key="1">
    <source>
        <dbReference type="ARBA" id="ARBA00004116"/>
    </source>
</evidence>
<sequence>MSGSNSNTNSRTWPLFTPLAIVLPVLIAAAVFYLLDSFEPVHLPVNEINRTPLTAPLRNDHMRLGSEEVAKGHVLGPEDLVYDAVNGVVYTSCEDGWIKRVTVNESVVENWVNTGGRPLGLALDGNGNLIIADADKGLLRVTREKEIEVLTTEIDGLKFKITDGVDIAHDGTIYFTDASHKYSVKDSMLDIFEGNPNGRFLSYNPTTKKTTLLVSDLYFPNGVAVSPDQHFVVFCETVL</sequence>